<proteinExistence type="inferred from homology"/>
<dbReference type="GO" id="GO:0009898">
    <property type="term" value="C:cytoplasmic side of plasma membrane"/>
    <property type="evidence" value="ECO:0007669"/>
    <property type="project" value="InterPro"/>
</dbReference>
<keyword evidence="6" id="KW-1185">Reference proteome</keyword>
<dbReference type="Proteomes" id="UP000256899">
    <property type="component" value="Unassembled WGS sequence"/>
</dbReference>
<sequence>MTRPDNELSRQLHALASSFVSAFQDKHGHLPVIEKDEEWPSPCLAGEYSADANFWQPTSAESTESPLSFDNVEQALELSLHPDIKTYFTTLYSESFDLSCDDGNLTLLFPWSEADFARLQENIIGHVLMKRKLKQDVTIFFALTDQDDFILSLDNQTGEVWVEQVGKAPHKKLADNLTEFLSQLTPMIYD</sequence>
<dbReference type="Pfam" id="PF07348">
    <property type="entry name" value="Syd"/>
    <property type="match status" value="1"/>
</dbReference>
<keyword evidence="2 4" id="KW-0997">Cell inner membrane</keyword>
<comment type="subcellular location">
    <subcellularLocation>
        <location evidence="4">Cell inner membrane</location>
        <topology evidence="4">Peripheral membrane protein</topology>
        <orientation evidence="4">Cytoplasmic side</orientation>
    </subcellularLocation>
    <text evidence="4">Loosely associated with the cytoplasmic side of the inner membrane, probably via SecY.</text>
</comment>
<dbReference type="RefSeq" id="WP_116013925.1">
    <property type="nucleotide sequence ID" value="NZ_QUOT01000001.1"/>
</dbReference>
<evidence type="ECO:0000256" key="3">
    <source>
        <dbReference type="ARBA" id="ARBA00023136"/>
    </source>
</evidence>
<accession>A0A3E0U1G3</accession>
<keyword evidence="3 4" id="KW-0472">Membrane</keyword>
<gene>
    <name evidence="4" type="primary">syd</name>
    <name evidence="5" type="ORF">DXX94_03670</name>
</gene>
<dbReference type="HAMAP" id="MF_01104">
    <property type="entry name" value="Syd"/>
    <property type="match status" value="1"/>
</dbReference>
<dbReference type="EMBL" id="QUOT01000001">
    <property type="protein sequence ID" value="REL29872.1"/>
    <property type="molecule type" value="Genomic_DNA"/>
</dbReference>
<comment type="similarity">
    <text evidence="4">Belongs to the Syd family.</text>
</comment>
<reference evidence="6" key="1">
    <citation type="submission" date="2018-08" db="EMBL/GenBank/DDBJ databases">
        <title>Thalassotalea euphylliae genome.</title>
        <authorList>
            <person name="Summers S."/>
            <person name="Rice S.A."/>
            <person name="Freckelton M.L."/>
            <person name="Nedved B.T."/>
            <person name="Hadfield M.G."/>
        </authorList>
    </citation>
    <scope>NUCLEOTIDE SEQUENCE [LARGE SCALE GENOMIC DNA]</scope>
    <source>
        <strain evidence="6">H3</strain>
    </source>
</reference>
<comment type="caution">
    <text evidence="5">The sequence shown here is derived from an EMBL/GenBank/DDBJ whole genome shotgun (WGS) entry which is preliminary data.</text>
</comment>
<dbReference type="InterPro" id="IPR038228">
    <property type="entry name" value="Syd_sf"/>
</dbReference>
<dbReference type="AlphaFoldDB" id="A0A3E0U1G3"/>
<evidence type="ECO:0000256" key="2">
    <source>
        <dbReference type="ARBA" id="ARBA00022519"/>
    </source>
</evidence>
<dbReference type="Gene3D" id="3.40.1580.20">
    <property type="entry name" value="Syd protein"/>
    <property type="match status" value="1"/>
</dbReference>
<comment type="function">
    <text evidence="4">Interacts with the SecY protein in vivo. May bind preferentially to an uncomplexed state of SecY, thus functioning either as a chelating agent for excess SecY in the cell or as a regulatory factor that negatively controls the translocase function.</text>
</comment>
<dbReference type="NCBIfam" id="NF003439">
    <property type="entry name" value="PRK04968.1"/>
    <property type="match status" value="1"/>
</dbReference>
<protein>
    <recommendedName>
        <fullName evidence="4">Protein Syd</fullName>
    </recommendedName>
</protein>
<dbReference type="CDD" id="cd16323">
    <property type="entry name" value="Syd"/>
    <property type="match status" value="1"/>
</dbReference>
<evidence type="ECO:0000256" key="1">
    <source>
        <dbReference type="ARBA" id="ARBA00022475"/>
    </source>
</evidence>
<evidence type="ECO:0000313" key="6">
    <source>
        <dbReference type="Proteomes" id="UP000256899"/>
    </source>
</evidence>
<evidence type="ECO:0000313" key="5">
    <source>
        <dbReference type="EMBL" id="REL29872.1"/>
    </source>
</evidence>
<organism evidence="5 6">
    <name type="scientific">Thalassotalea euphylliae</name>
    <dbReference type="NCBI Taxonomy" id="1655234"/>
    <lineage>
        <taxon>Bacteria</taxon>
        <taxon>Pseudomonadati</taxon>
        <taxon>Pseudomonadota</taxon>
        <taxon>Gammaproteobacteria</taxon>
        <taxon>Alteromonadales</taxon>
        <taxon>Colwelliaceae</taxon>
        <taxon>Thalassotalea</taxon>
    </lineage>
</organism>
<keyword evidence="1 4" id="KW-1003">Cell membrane</keyword>
<evidence type="ECO:0000256" key="4">
    <source>
        <dbReference type="HAMAP-Rule" id="MF_01104"/>
    </source>
</evidence>
<dbReference type="InterPro" id="IPR009948">
    <property type="entry name" value="Syd"/>
</dbReference>
<name>A0A3E0U1G3_9GAMM</name>